<feature type="transmembrane region" description="Helical" evidence="2">
    <location>
        <begin position="230"/>
        <end position="247"/>
    </location>
</feature>
<feature type="region of interest" description="Disordered" evidence="1">
    <location>
        <begin position="492"/>
        <end position="520"/>
    </location>
</feature>
<feature type="compositionally biased region" description="Polar residues" evidence="1">
    <location>
        <begin position="1"/>
        <end position="11"/>
    </location>
</feature>
<feature type="transmembrane region" description="Helical" evidence="2">
    <location>
        <begin position="132"/>
        <end position="151"/>
    </location>
</feature>
<feature type="transmembrane region" description="Helical" evidence="2">
    <location>
        <begin position="56"/>
        <end position="75"/>
    </location>
</feature>
<keyword evidence="3" id="KW-0436">Ligase</keyword>
<keyword evidence="2" id="KW-1133">Transmembrane helix</keyword>
<feature type="transmembrane region" description="Helical" evidence="2">
    <location>
        <begin position="303"/>
        <end position="321"/>
    </location>
</feature>
<feature type="transmembrane region" description="Helical" evidence="2">
    <location>
        <begin position="279"/>
        <end position="297"/>
    </location>
</feature>
<keyword evidence="4" id="KW-1185">Reference proteome</keyword>
<dbReference type="PANTHER" id="PTHR37422:SF13">
    <property type="entry name" value="LIPOPOLYSACCHARIDE BIOSYNTHESIS PROTEIN PA4999-RELATED"/>
    <property type="match status" value="1"/>
</dbReference>
<sequence length="520" mass="51914">MRSTGRTTVPPQATPPPLAAGPSGQVGALPTDLVVLIVAVAAGVVAQGGYYRPGRLLLTALVCAAPIVALARAALGRAGHAPGPARTGSYGVVAPPSADRRWPTPVRLLAPACAALAGWALTRAAVTGEYPVALGYLATLGTVAVAVPLVVRAGPAARERLAEALIAIGAGVAVTSWVGVAWRLPRFAVPVEHRLWRGGSTLTYPNAAAALLAMLALLGLALLVGRPRSVPLGAAGYLMVVGVGAALSRAGLLALLAGYLVLVLAAGVRRTLARTSPALLGAAVAVAALAPSFPVGWPPRPTLAVAGLLAGAAVALGVPRLPARIRPAALAGSLSLVAAAVVGRLGSGPVAAVLASRGTAASSGRSGAAGAALDLVARYPLAGTGPGLARFFWHSPDGRGAVALYAHDEYLQLLVDLGAIGAALLLVLIATIWSTARRAPAGRHRPLWAGAVAALVALAVHSGFDFLWHIAVLPLVGGLLVGIAGPARNGPPPVAGVPAPRARAGFSEEPSVPDPVKEFR</sequence>
<name>A0ABV8KGP3_9ACTN</name>
<evidence type="ECO:0000313" key="4">
    <source>
        <dbReference type="Proteomes" id="UP001595868"/>
    </source>
</evidence>
<feature type="transmembrane region" description="Helical" evidence="2">
    <location>
        <begin position="163"/>
        <end position="184"/>
    </location>
</feature>
<feature type="transmembrane region" description="Helical" evidence="2">
    <location>
        <begin position="410"/>
        <end position="433"/>
    </location>
</feature>
<comment type="caution">
    <text evidence="3">The sequence shown here is derived from an EMBL/GenBank/DDBJ whole genome shotgun (WGS) entry which is preliminary data.</text>
</comment>
<evidence type="ECO:0000256" key="2">
    <source>
        <dbReference type="SAM" id="Phobius"/>
    </source>
</evidence>
<evidence type="ECO:0000256" key="1">
    <source>
        <dbReference type="SAM" id="MobiDB-lite"/>
    </source>
</evidence>
<keyword evidence="2" id="KW-0472">Membrane</keyword>
<dbReference type="RefSeq" id="WP_377542043.1">
    <property type="nucleotide sequence ID" value="NZ_JBHSBN010000002.1"/>
</dbReference>
<feature type="region of interest" description="Disordered" evidence="1">
    <location>
        <begin position="1"/>
        <end position="23"/>
    </location>
</feature>
<feature type="transmembrane region" description="Helical" evidence="2">
    <location>
        <begin position="328"/>
        <end position="346"/>
    </location>
</feature>
<feature type="transmembrane region" description="Helical" evidence="2">
    <location>
        <begin position="204"/>
        <end position="223"/>
    </location>
</feature>
<feature type="transmembrane region" description="Helical" evidence="2">
    <location>
        <begin position="445"/>
        <end position="460"/>
    </location>
</feature>
<feature type="compositionally biased region" description="Low complexity" evidence="1">
    <location>
        <begin position="496"/>
        <end position="505"/>
    </location>
</feature>
<protein>
    <submittedName>
        <fullName evidence="3">O-antigen ligase family protein</fullName>
    </submittedName>
</protein>
<dbReference type="EMBL" id="JBHSBN010000002">
    <property type="protein sequence ID" value="MFC4105047.1"/>
    <property type="molecule type" value="Genomic_DNA"/>
</dbReference>
<reference evidence="4" key="1">
    <citation type="journal article" date="2019" name="Int. J. Syst. Evol. Microbiol.">
        <title>The Global Catalogue of Microorganisms (GCM) 10K type strain sequencing project: providing services to taxonomists for standard genome sequencing and annotation.</title>
        <authorList>
            <consortium name="The Broad Institute Genomics Platform"/>
            <consortium name="The Broad Institute Genome Sequencing Center for Infectious Disease"/>
            <person name="Wu L."/>
            <person name="Ma J."/>
        </authorList>
    </citation>
    <scope>NUCLEOTIDE SEQUENCE [LARGE SCALE GENOMIC DNA]</scope>
    <source>
        <strain evidence="4">2902at01</strain>
    </source>
</reference>
<keyword evidence="2" id="KW-0812">Transmembrane</keyword>
<organism evidence="3 4">
    <name type="scientific">Micromonospora zhanjiangensis</name>
    <dbReference type="NCBI Taxonomy" id="1522057"/>
    <lineage>
        <taxon>Bacteria</taxon>
        <taxon>Bacillati</taxon>
        <taxon>Actinomycetota</taxon>
        <taxon>Actinomycetes</taxon>
        <taxon>Micromonosporales</taxon>
        <taxon>Micromonosporaceae</taxon>
        <taxon>Micromonospora</taxon>
    </lineage>
</organism>
<dbReference type="GO" id="GO:0016874">
    <property type="term" value="F:ligase activity"/>
    <property type="evidence" value="ECO:0007669"/>
    <property type="project" value="UniProtKB-KW"/>
</dbReference>
<evidence type="ECO:0000313" key="3">
    <source>
        <dbReference type="EMBL" id="MFC4105047.1"/>
    </source>
</evidence>
<gene>
    <name evidence="3" type="ORF">ACFOX0_03720</name>
</gene>
<dbReference type="InterPro" id="IPR051533">
    <property type="entry name" value="WaaL-like"/>
</dbReference>
<dbReference type="Proteomes" id="UP001595868">
    <property type="component" value="Unassembled WGS sequence"/>
</dbReference>
<feature type="transmembrane region" description="Helical" evidence="2">
    <location>
        <begin position="33"/>
        <end position="50"/>
    </location>
</feature>
<feature type="transmembrane region" description="Helical" evidence="2">
    <location>
        <begin position="253"/>
        <end position="272"/>
    </location>
</feature>
<accession>A0ABV8KGP3</accession>
<dbReference type="PANTHER" id="PTHR37422">
    <property type="entry name" value="TEICHURONIC ACID BIOSYNTHESIS PROTEIN TUAE"/>
    <property type="match status" value="1"/>
</dbReference>
<proteinExistence type="predicted"/>